<evidence type="ECO:0000259" key="2">
    <source>
        <dbReference type="Pfam" id="PF00266"/>
    </source>
</evidence>
<dbReference type="AlphaFoldDB" id="A0A9D4Z8N2"/>
<keyword evidence="4" id="KW-1185">Reference proteome</keyword>
<dbReference type="Gene3D" id="3.90.1150.10">
    <property type="entry name" value="Aspartate Aminotransferase, domain 1"/>
    <property type="match status" value="1"/>
</dbReference>
<comment type="caution">
    <text evidence="3">The sequence shown here is derived from an EMBL/GenBank/DDBJ whole genome shotgun (WGS) entry which is preliminary data.</text>
</comment>
<dbReference type="PANTHER" id="PTHR43586">
    <property type="entry name" value="CYSTEINE DESULFURASE"/>
    <property type="match status" value="1"/>
</dbReference>
<dbReference type="Pfam" id="PF00266">
    <property type="entry name" value="Aminotran_5"/>
    <property type="match status" value="2"/>
</dbReference>
<dbReference type="InterPro" id="IPR015422">
    <property type="entry name" value="PyrdxlP-dep_Trfase_small"/>
</dbReference>
<feature type="domain" description="Aminotransferase class V" evidence="2">
    <location>
        <begin position="505"/>
        <end position="847"/>
    </location>
</feature>
<accession>A0A9D4Z8N2</accession>
<gene>
    <name evidence="3" type="ORF">GOP47_0019472</name>
</gene>
<evidence type="ECO:0000313" key="3">
    <source>
        <dbReference type="EMBL" id="KAI5064777.1"/>
    </source>
</evidence>
<dbReference type="InterPro" id="IPR015421">
    <property type="entry name" value="PyrdxlP-dep_Trfase_major"/>
</dbReference>
<keyword evidence="1" id="KW-0663">Pyridoxal phosphate</keyword>
<dbReference type="OrthoDB" id="420046at2759"/>
<evidence type="ECO:0000256" key="1">
    <source>
        <dbReference type="ARBA" id="ARBA00022898"/>
    </source>
</evidence>
<proteinExistence type="predicted"/>
<protein>
    <recommendedName>
        <fullName evidence="2">Aminotransferase class V domain-containing protein</fullName>
    </recommendedName>
</protein>
<dbReference type="EMBL" id="JABFUD020000019">
    <property type="protein sequence ID" value="KAI5064777.1"/>
    <property type="molecule type" value="Genomic_DNA"/>
</dbReference>
<reference evidence="3" key="1">
    <citation type="submission" date="2021-01" db="EMBL/GenBank/DDBJ databases">
        <title>Adiantum capillus-veneris genome.</title>
        <authorList>
            <person name="Fang Y."/>
            <person name="Liao Q."/>
        </authorList>
    </citation>
    <scope>NUCLEOTIDE SEQUENCE</scope>
    <source>
        <strain evidence="3">H3</strain>
        <tissue evidence="3">Leaf</tissue>
    </source>
</reference>
<dbReference type="SUPFAM" id="SSF53383">
    <property type="entry name" value="PLP-dependent transferases"/>
    <property type="match status" value="2"/>
</dbReference>
<organism evidence="3 4">
    <name type="scientific">Adiantum capillus-veneris</name>
    <name type="common">Maidenhair fern</name>
    <dbReference type="NCBI Taxonomy" id="13818"/>
    <lineage>
        <taxon>Eukaryota</taxon>
        <taxon>Viridiplantae</taxon>
        <taxon>Streptophyta</taxon>
        <taxon>Embryophyta</taxon>
        <taxon>Tracheophyta</taxon>
        <taxon>Polypodiopsida</taxon>
        <taxon>Polypodiidae</taxon>
        <taxon>Polypodiales</taxon>
        <taxon>Pteridineae</taxon>
        <taxon>Pteridaceae</taxon>
        <taxon>Vittarioideae</taxon>
        <taxon>Adiantum</taxon>
    </lineage>
</organism>
<feature type="non-terminal residue" evidence="3">
    <location>
        <position position="1"/>
    </location>
</feature>
<sequence>MNQNSELTRMLCGLSTVSKIRAGRKARRRWQAPQVLAALHSLPHDDGGQELHDHPPEERIEKHEHEEEPLCALLHSSPLATLDASQKLAWLRTQLIGNNQEISTPFGVRQLVYADHAASGRGLLFIEIFITQHVLPFYGNTHTDDSYVGSRTSCMMRQAEEYIKKRLGGSKEDVLLMCGWGCTAAIKRLQEVMGIAIPSILRTKVLDMVRSNTVQPAVEEERWLVFVGPYEHHSNLLSWRQSLAEVKEIQANEEGMIDMEALEVELRAARAAGRRRILGAFSACSNVTGLLTDTRTVARLLHRYGALAGFDFAAGKIRAGRKARRRWQAPQVSAAVHSLPHDDGGQELHDHPPEERIKTHDHEEEPLCALLHYSPLATLDASQKLAWLRTQLIGNNQEISTPFGVRQLVYADHAASGRGLLFIETFITQHVLPFYGNTHTDDSYVGSRTSCMMRQAEEYIKERLGGSKEDALLMCGWGCTAAIKRLQEVMGIAIPSILRTKVLDMVRSNTAQPAVEEERWLVFVGPYEHHSNLLSWRQSLAEVKEIQANEKGMIDMEALEVELRAARAAGRRRILGAFSACSNVTGLLTDTRTVARLLHRYGALACFDFAAGALHMQLEMRSSEKDGYDVVVLSPHKLLGGPGAPGLLLMKKSLYKLGHNPPSTCGGGTVAYVNGFNEEDTLYCEKIEEREEGGTPPILGKVRCALAFWLKEAMGMFLIRQREDLYLEKAMRSLSAHPNIHVLGGYPSNVVAPIFSFLITTTDQAGALSSRKPLHGRFVVKLLNDLFGIQARGGCACAGPYGHVLLGIGKELSLAIRSAIQKGYKGLKPGWARLSLCYSMTEEEVDYILSAVGFLATHGQRFLGLYDFDWRSGNWTLSKEKQAQRLITSKGKGSAAVPGCEKGRGQRERFRHHLQHAKALSHLLPRSVPP</sequence>
<name>A0A9D4Z8N2_ADICA</name>
<dbReference type="PANTHER" id="PTHR43586:SF8">
    <property type="entry name" value="CYSTEINE DESULFURASE 1, CHLOROPLASTIC"/>
    <property type="match status" value="1"/>
</dbReference>
<dbReference type="Proteomes" id="UP000886520">
    <property type="component" value="Chromosome 19"/>
</dbReference>
<evidence type="ECO:0000313" key="4">
    <source>
        <dbReference type="Proteomes" id="UP000886520"/>
    </source>
</evidence>
<dbReference type="InterPro" id="IPR000192">
    <property type="entry name" value="Aminotrans_V_dom"/>
</dbReference>
<dbReference type="InterPro" id="IPR015424">
    <property type="entry name" value="PyrdxlP-dep_Trfase"/>
</dbReference>
<feature type="domain" description="Aminotransferase class V" evidence="2">
    <location>
        <begin position="225"/>
        <end position="314"/>
    </location>
</feature>
<dbReference type="Gene3D" id="3.40.640.10">
    <property type="entry name" value="Type I PLP-dependent aspartate aminotransferase-like (Major domain)"/>
    <property type="match status" value="2"/>
</dbReference>